<evidence type="ECO:0000313" key="1">
    <source>
        <dbReference type="EMBL" id="MDV5392260.1"/>
    </source>
</evidence>
<sequence>MAKKSHRFAHLLQHFRANRADLLIRLRQYQEDPTELSLARLAAVLGALECLYWQALGCDEVLLAKKIARTTEATAAYTTDAIGCITSIFSAKR</sequence>
<protein>
    <submittedName>
        <fullName evidence="1">Uncharacterized protein</fullName>
    </submittedName>
</protein>
<dbReference type="AlphaFoldDB" id="A0AAE4TPL6"/>
<accession>A0AAE4TPL6</accession>
<gene>
    <name evidence="1" type="ORF">QM089_18875</name>
</gene>
<reference evidence="1" key="1">
    <citation type="submission" date="2023-05" db="EMBL/GenBank/DDBJ databases">
        <title>Colonisation of extended spectrum b-lactamase- and carbapenemase-producing bacteria on hospital surfaces from low- and middle-income countries.</title>
        <authorList>
            <person name="Nieto-Rosado M."/>
            <person name="Sands K."/>
            <person name="Iregbu K."/>
            <person name="Zahra R."/>
            <person name="Mazarati J.B."/>
            <person name="Mehtar S."/>
            <person name="Barnards-Group B."/>
            <person name="Walsh T.R."/>
        </authorList>
    </citation>
    <scope>NUCLEOTIDE SEQUENCE</scope>
    <source>
        <strain evidence="1">PP-E493</strain>
    </source>
</reference>
<organism evidence="1 2">
    <name type="scientific">Shewanella xiamenensis</name>
    <dbReference type="NCBI Taxonomy" id="332186"/>
    <lineage>
        <taxon>Bacteria</taxon>
        <taxon>Pseudomonadati</taxon>
        <taxon>Pseudomonadota</taxon>
        <taxon>Gammaproteobacteria</taxon>
        <taxon>Alteromonadales</taxon>
        <taxon>Shewanellaceae</taxon>
        <taxon>Shewanella</taxon>
    </lineage>
</organism>
<evidence type="ECO:0000313" key="2">
    <source>
        <dbReference type="Proteomes" id="UP001187859"/>
    </source>
</evidence>
<proteinExistence type="predicted"/>
<name>A0AAE4TPL6_9GAMM</name>
<dbReference type="EMBL" id="JASGOQ010000001">
    <property type="protein sequence ID" value="MDV5392260.1"/>
    <property type="molecule type" value="Genomic_DNA"/>
</dbReference>
<dbReference type="RefSeq" id="WP_317520596.1">
    <property type="nucleotide sequence ID" value="NZ_JASGOQ010000001.1"/>
</dbReference>
<dbReference type="Proteomes" id="UP001187859">
    <property type="component" value="Unassembled WGS sequence"/>
</dbReference>
<comment type="caution">
    <text evidence="1">The sequence shown here is derived from an EMBL/GenBank/DDBJ whole genome shotgun (WGS) entry which is preliminary data.</text>
</comment>